<name>A0A3A9VQT3_9ACTN</name>
<keyword evidence="2" id="KW-0808">Transferase</keyword>
<evidence type="ECO:0000313" key="3">
    <source>
        <dbReference type="EMBL" id="RKN13187.1"/>
    </source>
</evidence>
<dbReference type="InterPro" id="IPR036873">
    <property type="entry name" value="Rhodanese-like_dom_sf"/>
</dbReference>
<dbReference type="GO" id="GO:0004792">
    <property type="term" value="F:thiosulfate-cyanide sulfurtransferase activity"/>
    <property type="evidence" value="ECO:0007669"/>
    <property type="project" value="TreeGrafter"/>
</dbReference>
<dbReference type="PANTHER" id="PTHR44086">
    <property type="entry name" value="THIOSULFATE SULFURTRANSFERASE RDL2, MITOCHONDRIAL-RELATED"/>
    <property type="match status" value="1"/>
</dbReference>
<accession>A0A3A9VQT3</accession>
<sequence length="131" mass="13962">MSGPLGIDEHLAYARLDLDRVTPHEAHEAAREGAVLVDTRPEFQRAADGTIPGALIIERNHLEWRCDPSSGASVPEATGRDVRWIVLCDEGYASSLAAASLRAIGLPRATDLAGGFQAWRAAGLPVTPPAR</sequence>
<proteinExistence type="predicted"/>
<dbReference type="InterPro" id="IPR001763">
    <property type="entry name" value="Rhodanese-like_dom"/>
</dbReference>
<dbReference type="EMBL" id="RBDX01000053">
    <property type="protein sequence ID" value="RKN03308.1"/>
    <property type="molecule type" value="Genomic_DNA"/>
</dbReference>
<protein>
    <submittedName>
        <fullName evidence="2">Sulfurtransferase</fullName>
    </submittedName>
</protein>
<feature type="domain" description="Rhodanese" evidence="1">
    <location>
        <begin position="30"/>
        <end position="128"/>
    </location>
</feature>
<dbReference type="OrthoDB" id="4828183at2"/>
<dbReference type="Proteomes" id="UP000275024">
    <property type="component" value="Unassembled WGS sequence"/>
</dbReference>
<dbReference type="PROSITE" id="PS50206">
    <property type="entry name" value="RHODANESE_3"/>
    <property type="match status" value="1"/>
</dbReference>
<organism evidence="2 5">
    <name type="scientific">Streptomyces radicis</name>
    <dbReference type="NCBI Taxonomy" id="1750517"/>
    <lineage>
        <taxon>Bacteria</taxon>
        <taxon>Bacillati</taxon>
        <taxon>Actinomycetota</taxon>
        <taxon>Actinomycetes</taxon>
        <taxon>Kitasatosporales</taxon>
        <taxon>Streptomycetaceae</taxon>
        <taxon>Streptomyces</taxon>
    </lineage>
</organism>
<evidence type="ECO:0000313" key="5">
    <source>
        <dbReference type="Proteomes" id="UP000275024"/>
    </source>
</evidence>
<keyword evidence="4" id="KW-1185">Reference proteome</keyword>
<dbReference type="RefSeq" id="WP_120700705.1">
    <property type="nucleotide sequence ID" value="NZ_RBDX01000053.1"/>
</dbReference>
<comment type="caution">
    <text evidence="2">The sequence shown here is derived from an EMBL/GenBank/DDBJ whole genome shotgun (WGS) entry which is preliminary data.</text>
</comment>
<dbReference type="EMBL" id="RBDY01000052">
    <property type="protein sequence ID" value="RKN13187.1"/>
    <property type="molecule type" value="Genomic_DNA"/>
</dbReference>
<dbReference type="SUPFAM" id="SSF52821">
    <property type="entry name" value="Rhodanese/Cell cycle control phosphatase"/>
    <property type="match status" value="1"/>
</dbReference>
<dbReference type="PANTHER" id="PTHR44086:SF10">
    <property type="entry name" value="THIOSULFATE SULFURTRANSFERASE_RHODANESE-LIKE DOMAIN-CONTAINING PROTEIN 3"/>
    <property type="match status" value="1"/>
</dbReference>
<dbReference type="Proteomes" id="UP000268652">
    <property type="component" value="Unassembled WGS sequence"/>
</dbReference>
<dbReference type="SMART" id="SM00450">
    <property type="entry name" value="RHOD"/>
    <property type="match status" value="1"/>
</dbReference>
<reference evidence="4 5" key="1">
    <citation type="submission" date="2018-09" db="EMBL/GenBank/DDBJ databases">
        <title>Streptomyces sp. nov. DS1-2, an endophytic actinomycete isolated from roots of Dendrobium scabrilingue.</title>
        <authorList>
            <person name="Kuncharoen N."/>
            <person name="Kudo T."/>
            <person name="Ohkuma M."/>
            <person name="Yuki M."/>
            <person name="Tanasupawat S."/>
        </authorList>
    </citation>
    <scope>NUCLEOTIDE SEQUENCE [LARGE SCALE GENOMIC DNA]</scope>
    <source>
        <strain evidence="2 5">AZ1-7</strain>
        <strain evidence="3 4">DS1-2</strain>
    </source>
</reference>
<evidence type="ECO:0000313" key="2">
    <source>
        <dbReference type="EMBL" id="RKN03308.1"/>
    </source>
</evidence>
<evidence type="ECO:0000259" key="1">
    <source>
        <dbReference type="PROSITE" id="PS50206"/>
    </source>
</evidence>
<dbReference type="Pfam" id="PF00581">
    <property type="entry name" value="Rhodanese"/>
    <property type="match status" value="1"/>
</dbReference>
<dbReference type="Gene3D" id="3.40.250.10">
    <property type="entry name" value="Rhodanese-like domain"/>
    <property type="match status" value="1"/>
</dbReference>
<dbReference type="AlphaFoldDB" id="A0A3A9VQT3"/>
<evidence type="ECO:0000313" key="4">
    <source>
        <dbReference type="Proteomes" id="UP000268652"/>
    </source>
</evidence>
<gene>
    <name evidence="3" type="ORF">D7318_31705</name>
    <name evidence="2" type="ORF">D7319_31770</name>
</gene>